<dbReference type="EMBL" id="JAAIKE010000002">
    <property type="protein sequence ID" value="NEX46487.1"/>
    <property type="molecule type" value="Genomic_DNA"/>
</dbReference>
<gene>
    <name evidence="2" type="ORF">G3572_09725</name>
</gene>
<dbReference type="AlphaFoldDB" id="A0A6B3RK96"/>
<feature type="compositionally biased region" description="Polar residues" evidence="1">
    <location>
        <begin position="188"/>
        <end position="198"/>
    </location>
</feature>
<dbReference type="Proteomes" id="UP000481421">
    <property type="component" value="Unassembled WGS sequence"/>
</dbReference>
<accession>A0A6B3RK96</accession>
<proteinExistence type="predicted"/>
<reference evidence="2 3" key="1">
    <citation type="submission" date="2020-02" db="EMBL/GenBank/DDBJ databases">
        <title>Rhodobacter algicola sp. nov., isolated from microalga culture.</title>
        <authorList>
            <person name="Park C.-Y."/>
        </authorList>
    </citation>
    <scope>NUCLEOTIDE SEQUENCE [LARGE SCALE GENOMIC DNA]</scope>
    <source>
        <strain evidence="2 3">ETT8</strain>
    </source>
</reference>
<comment type="caution">
    <text evidence="2">The sequence shown here is derived from an EMBL/GenBank/DDBJ whole genome shotgun (WGS) entry which is preliminary data.</text>
</comment>
<keyword evidence="3" id="KW-1185">Reference proteome</keyword>
<feature type="compositionally biased region" description="Low complexity" evidence="1">
    <location>
        <begin position="216"/>
        <end position="225"/>
    </location>
</feature>
<sequence length="240" mass="24806">MHSENRDTHSQDDTSDMAKAAQRELDDAKARLSQAADRVKHEAQNAGSTISALVLDELDRRAADMGSQIRAVAGRLRGETAGAEDEAASAMAAHAADLIDDMSSRLEGQSIREMGQRLGQFGRENPALFVMGCLVTGALAGRMIVATDTSSTRGKSNAGQRSGARGNSQSEMSHGGRSGHPQGGSRVTLATPQRTQEMLNDPMVSAPEGGRSQSNPGVVSGSSGPLGATRPGGAGTGSHD</sequence>
<feature type="region of interest" description="Disordered" evidence="1">
    <location>
        <begin position="149"/>
        <end position="240"/>
    </location>
</feature>
<evidence type="ECO:0008006" key="4">
    <source>
        <dbReference type="Google" id="ProtNLM"/>
    </source>
</evidence>
<protein>
    <recommendedName>
        <fullName evidence="4">Nutrient deprivation-induced protein</fullName>
    </recommendedName>
</protein>
<feature type="region of interest" description="Disordered" evidence="1">
    <location>
        <begin position="1"/>
        <end position="43"/>
    </location>
</feature>
<evidence type="ECO:0000256" key="1">
    <source>
        <dbReference type="SAM" id="MobiDB-lite"/>
    </source>
</evidence>
<name>A0A6B3RK96_9RHOB</name>
<feature type="compositionally biased region" description="Gly residues" evidence="1">
    <location>
        <begin position="230"/>
        <end position="240"/>
    </location>
</feature>
<feature type="compositionally biased region" description="Basic and acidic residues" evidence="1">
    <location>
        <begin position="21"/>
        <end position="30"/>
    </location>
</feature>
<feature type="compositionally biased region" description="Basic and acidic residues" evidence="1">
    <location>
        <begin position="1"/>
        <end position="12"/>
    </location>
</feature>
<evidence type="ECO:0000313" key="2">
    <source>
        <dbReference type="EMBL" id="NEX46487.1"/>
    </source>
</evidence>
<organism evidence="2 3">
    <name type="scientific">Pseudotabrizicola algicola</name>
    <dbReference type="NCBI Taxonomy" id="2709381"/>
    <lineage>
        <taxon>Bacteria</taxon>
        <taxon>Pseudomonadati</taxon>
        <taxon>Pseudomonadota</taxon>
        <taxon>Alphaproteobacteria</taxon>
        <taxon>Rhodobacterales</taxon>
        <taxon>Paracoccaceae</taxon>
        <taxon>Pseudotabrizicola</taxon>
    </lineage>
</organism>
<dbReference type="RefSeq" id="WP_164611180.1">
    <property type="nucleotide sequence ID" value="NZ_JAAIKE010000002.1"/>
</dbReference>
<evidence type="ECO:0000313" key="3">
    <source>
        <dbReference type="Proteomes" id="UP000481421"/>
    </source>
</evidence>
<feature type="compositionally biased region" description="Polar residues" evidence="1">
    <location>
        <begin position="149"/>
        <end position="172"/>
    </location>
</feature>